<keyword evidence="6" id="KW-0325">Glycoprotein</keyword>
<dbReference type="EC" id="3.2.1.21" evidence="2"/>
<evidence type="ECO:0000256" key="6">
    <source>
        <dbReference type="ARBA" id="ARBA00023180"/>
    </source>
</evidence>
<gene>
    <name evidence="9" type="ORF">ISN45_Aa02g005500</name>
</gene>
<evidence type="ECO:0000256" key="3">
    <source>
        <dbReference type="ARBA" id="ARBA00022729"/>
    </source>
</evidence>
<protein>
    <recommendedName>
        <fullName evidence="2">beta-glucosidase</fullName>
        <ecNumber evidence="2">3.2.1.21</ecNumber>
    </recommendedName>
</protein>
<keyword evidence="10" id="KW-1185">Reference proteome</keyword>
<comment type="caution">
    <text evidence="9">The sequence shown here is derived from an EMBL/GenBank/DDBJ whole genome shotgun (WGS) entry which is preliminary data.</text>
</comment>
<dbReference type="PANTHER" id="PTHR10353:SF150">
    <property type="entry name" value="BETA-GLUCOSIDASE 1-RELATED"/>
    <property type="match status" value="1"/>
</dbReference>
<evidence type="ECO:0000256" key="8">
    <source>
        <dbReference type="RuleBase" id="RU003690"/>
    </source>
</evidence>
<keyword evidence="4 9" id="KW-0378">Hydrolase</keyword>
<evidence type="ECO:0000313" key="10">
    <source>
        <dbReference type="Proteomes" id="UP000694240"/>
    </source>
</evidence>
<organism evidence="9 10">
    <name type="scientific">Arabidopsis thaliana x Arabidopsis arenosa</name>
    <dbReference type="NCBI Taxonomy" id="1240361"/>
    <lineage>
        <taxon>Eukaryota</taxon>
        <taxon>Viridiplantae</taxon>
        <taxon>Streptophyta</taxon>
        <taxon>Embryophyta</taxon>
        <taxon>Tracheophyta</taxon>
        <taxon>Spermatophyta</taxon>
        <taxon>Magnoliopsida</taxon>
        <taxon>eudicotyledons</taxon>
        <taxon>Gunneridae</taxon>
        <taxon>Pentapetalae</taxon>
        <taxon>rosids</taxon>
        <taxon>malvids</taxon>
        <taxon>Brassicales</taxon>
        <taxon>Brassicaceae</taxon>
        <taxon>Camelineae</taxon>
        <taxon>Arabidopsis</taxon>
    </lineage>
</organism>
<evidence type="ECO:0000313" key="9">
    <source>
        <dbReference type="EMBL" id="KAG7585181.1"/>
    </source>
</evidence>
<proteinExistence type="inferred from homology"/>
<dbReference type="AlphaFoldDB" id="A0A8T2BN92"/>
<dbReference type="GO" id="GO:0008422">
    <property type="term" value="F:beta-glucosidase activity"/>
    <property type="evidence" value="ECO:0007669"/>
    <property type="project" value="UniProtKB-EC"/>
</dbReference>
<sequence length="133" mass="15053">MEVVLEFIKQSYGNPPVYILENGTPTMKQGSQLKQKDTPRVKYLHACIGGVLKSIRNGSNTRGYFVWSFMDLYELIGGYEVGFGLYSVNFSDPHRKRSPRLSAHWYSDFLKGTTAFLGSQGITELQRNLSSSF</sequence>
<keyword evidence="5" id="KW-1015">Disulfide bond</keyword>
<evidence type="ECO:0000256" key="2">
    <source>
        <dbReference type="ARBA" id="ARBA00012744"/>
    </source>
</evidence>
<comment type="similarity">
    <text evidence="8">Belongs to the glycosyl hydrolase 1 family.</text>
</comment>
<dbReference type="EMBL" id="JAEFBK010000007">
    <property type="protein sequence ID" value="KAG7585181.1"/>
    <property type="molecule type" value="Genomic_DNA"/>
</dbReference>
<evidence type="ECO:0000256" key="1">
    <source>
        <dbReference type="ARBA" id="ARBA00000448"/>
    </source>
</evidence>
<keyword evidence="3" id="KW-0732">Signal</keyword>
<dbReference type="GO" id="GO:0005975">
    <property type="term" value="P:carbohydrate metabolic process"/>
    <property type="evidence" value="ECO:0007669"/>
    <property type="project" value="InterPro"/>
</dbReference>
<dbReference type="Proteomes" id="UP000694240">
    <property type="component" value="Chromosome 7"/>
</dbReference>
<accession>A0A8T2BN92</accession>
<dbReference type="Pfam" id="PF00232">
    <property type="entry name" value="Glyco_hydro_1"/>
    <property type="match status" value="1"/>
</dbReference>
<dbReference type="InterPro" id="IPR001360">
    <property type="entry name" value="Glyco_hydro_1"/>
</dbReference>
<keyword evidence="7" id="KW-0326">Glycosidase</keyword>
<evidence type="ECO:0000256" key="5">
    <source>
        <dbReference type="ARBA" id="ARBA00023157"/>
    </source>
</evidence>
<dbReference type="PANTHER" id="PTHR10353">
    <property type="entry name" value="GLYCOSYL HYDROLASE"/>
    <property type="match status" value="1"/>
</dbReference>
<evidence type="ECO:0000256" key="7">
    <source>
        <dbReference type="ARBA" id="ARBA00023295"/>
    </source>
</evidence>
<name>A0A8T2BN92_9BRAS</name>
<evidence type="ECO:0000256" key="4">
    <source>
        <dbReference type="ARBA" id="ARBA00022801"/>
    </source>
</evidence>
<reference evidence="9 10" key="1">
    <citation type="submission" date="2020-12" db="EMBL/GenBank/DDBJ databases">
        <title>Concerted genomic and epigenomic changes stabilize Arabidopsis allopolyploids.</title>
        <authorList>
            <person name="Chen Z."/>
        </authorList>
    </citation>
    <scope>NUCLEOTIDE SEQUENCE [LARGE SCALE GENOMIC DNA]</scope>
    <source>
        <strain evidence="9">Allo738</strain>
        <tissue evidence="9">Leaf</tissue>
    </source>
</reference>
<comment type="catalytic activity">
    <reaction evidence="1">
        <text>Hydrolysis of terminal, non-reducing beta-D-glucosyl residues with release of beta-D-glucose.</text>
        <dbReference type="EC" id="3.2.1.21"/>
    </reaction>
</comment>